<dbReference type="AlphaFoldDB" id="A0A7X1B5Y6"/>
<dbReference type="Proteomes" id="UP000526501">
    <property type="component" value="Unassembled WGS sequence"/>
</dbReference>
<comment type="catalytic activity">
    <reaction evidence="1">
        <text>ATP + protein L-histidine = ADP + protein N-phospho-L-histidine.</text>
        <dbReference type="EC" id="2.7.13.3"/>
    </reaction>
</comment>
<feature type="transmembrane region" description="Helical" evidence="6">
    <location>
        <begin position="55"/>
        <end position="76"/>
    </location>
</feature>
<dbReference type="Pfam" id="PF00072">
    <property type="entry name" value="Response_reg"/>
    <property type="match status" value="1"/>
</dbReference>
<dbReference type="PANTHER" id="PTHR45339">
    <property type="entry name" value="HYBRID SIGNAL TRANSDUCTION HISTIDINE KINASE J"/>
    <property type="match status" value="1"/>
</dbReference>
<organism evidence="9 10">
    <name type="scientific">Pelagicoccus albus</name>
    <dbReference type="NCBI Taxonomy" id="415222"/>
    <lineage>
        <taxon>Bacteria</taxon>
        <taxon>Pseudomonadati</taxon>
        <taxon>Verrucomicrobiota</taxon>
        <taxon>Opitutia</taxon>
        <taxon>Puniceicoccales</taxon>
        <taxon>Pelagicoccaceae</taxon>
        <taxon>Pelagicoccus</taxon>
    </lineage>
</organism>
<dbReference type="Gene3D" id="1.10.287.130">
    <property type="match status" value="1"/>
</dbReference>
<evidence type="ECO:0000313" key="9">
    <source>
        <dbReference type="EMBL" id="MBC2606256.1"/>
    </source>
</evidence>
<dbReference type="SUPFAM" id="SSF47384">
    <property type="entry name" value="Homodimeric domain of signal transducing histidine kinase"/>
    <property type="match status" value="1"/>
</dbReference>
<feature type="domain" description="Response regulatory" evidence="8">
    <location>
        <begin position="498"/>
        <end position="614"/>
    </location>
</feature>
<keyword evidence="10" id="KW-1185">Reference proteome</keyword>
<dbReference type="InterPro" id="IPR003594">
    <property type="entry name" value="HATPase_dom"/>
</dbReference>
<evidence type="ECO:0000259" key="7">
    <source>
        <dbReference type="PROSITE" id="PS50109"/>
    </source>
</evidence>
<dbReference type="SUPFAM" id="SSF55874">
    <property type="entry name" value="ATPase domain of HSP90 chaperone/DNA topoisomerase II/histidine kinase"/>
    <property type="match status" value="1"/>
</dbReference>
<evidence type="ECO:0000256" key="4">
    <source>
        <dbReference type="PROSITE-ProRule" id="PRU00169"/>
    </source>
</evidence>
<keyword evidence="5" id="KW-0175">Coiled coil</keyword>
<comment type="caution">
    <text evidence="9">The sequence shown here is derived from an EMBL/GenBank/DDBJ whole genome shotgun (WGS) entry which is preliminary data.</text>
</comment>
<dbReference type="SUPFAM" id="SSF52172">
    <property type="entry name" value="CheY-like"/>
    <property type="match status" value="1"/>
</dbReference>
<accession>A0A7X1B5Y6</accession>
<feature type="modified residue" description="4-aspartylphosphate" evidence="4">
    <location>
        <position position="547"/>
    </location>
</feature>
<dbReference type="InterPro" id="IPR011006">
    <property type="entry name" value="CheY-like_superfamily"/>
</dbReference>
<gene>
    <name evidence="9" type="ORF">H5P27_09370</name>
</gene>
<dbReference type="SMART" id="SM00388">
    <property type="entry name" value="HisKA"/>
    <property type="match status" value="1"/>
</dbReference>
<dbReference type="EC" id="2.7.13.3" evidence="2"/>
<dbReference type="InterPro" id="IPR003661">
    <property type="entry name" value="HisK_dim/P_dom"/>
</dbReference>
<feature type="coiled-coil region" evidence="5">
    <location>
        <begin position="210"/>
        <end position="244"/>
    </location>
</feature>
<dbReference type="PANTHER" id="PTHR45339:SF5">
    <property type="entry name" value="HISTIDINE KINASE"/>
    <property type="match status" value="1"/>
</dbReference>
<keyword evidence="6" id="KW-0472">Membrane</keyword>
<keyword evidence="3 4" id="KW-0597">Phosphoprotein</keyword>
<dbReference type="CDD" id="cd17546">
    <property type="entry name" value="REC_hyHK_CKI1_RcsC-like"/>
    <property type="match status" value="1"/>
</dbReference>
<dbReference type="EMBL" id="JACHVC010000008">
    <property type="protein sequence ID" value="MBC2606256.1"/>
    <property type="molecule type" value="Genomic_DNA"/>
</dbReference>
<evidence type="ECO:0000256" key="6">
    <source>
        <dbReference type="SAM" id="Phobius"/>
    </source>
</evidence>
<dbReference type="PRINTS" id="PR00344">
    <property type="entry name" value="BCTRLSENSOR"/>
</dbReference>
<dbReference type="Gene3D" id="3.40.50.2300">
    <property type="match status" value="1"/>
</dbReference>
<evidence type="ECO:0000313" key="10">
    <source>
        <dbReference type="Proteomes" id="UP000526501"/>
    </source>
</evidence>
<evidence type="ECO:0000256" key="5">
    <source>
        <dbReference type="SAM" id="Coils"/>
    </source>
</evidence>
<evidence type="ECO:0000256" key="2">
    <source>
        <dbReference type="ARBA" id="ARBA00012438"/>
    </source>
</evidence>
<reference evidence="9 10" key="1">
    <citation type="submission" date="2020-07" db="EMBL/GenBank/DDBJ databases">
        <authorList>
            <person name="Feng X."/>
        </authorList>
    </citation>
    <scope>NUCLEOTIDE SEQUENCE [LARGE SCALE GENOMIC DNA]</scope>
    <source>
        <strain evidence="9 10">JCM23202</strain>
    </source>
</reference>
<feature type="transmembrane region" description="Helical" evidence="6">
    <location>
        <begin position="83"/>
        <end position="104"/>
    </location>
</feature>
<keyword evidence="6" id="KW-1133">Transmembrane helix</keyword>
<feature type="transmembrane region" description="Helical" evidence="6">
    <location>
        <begin position="167"/>
        <end position="189"/>
    </location>
</feature>
<evidence type="ECO:0000259" key="8">
    <source>
        <dbReference type="PROSITE" id="PS50110"/>
    </source>
</evidence>
<dbReference type="InterPro" id="IPR005467">
    <property type="entry name" value="His_kinase_dom"/>
</dbReference>
<dbReference type="Pfam" id="PF02518">
    <property type="entry name" value="HATPase_c"/>
    <property type="match status" value="1"/>
</dbReference>
<dbReference type="InterPro" id="IPR004358">
    <property type="entry name" value="Sig_transdc_His_kin-like_C"/>
</dbReference>
<dbReference type="SMART" id="SM00387">
    <property type="entry name" value="HATPase_c"/>
    <property type="match status" value="1"/>
</dbReference>
<protein>
    <recommendedName>
        <fullName evidence="2">histidine kinase</fullName>
        <ecNumber evidence="2">2.7.13.3</ecNumber>
    </recommendedName>
</protein>
<feature type="transmembrane region" description="Helical" evidence="6">
    <location>
        <begin position="27"/>
        <end position="49"/>
    </location>
</feature>
<evidence type="ECO:0000256" key="1">
    <source>
        <dbReference type="ARBA" id="ARBA00000085"/>
    </source>
</evidence>
<dbReference type="InterPro" id="IPR048437">
    <property type="entry name" value="MASE11"/>
</dbReference>
<dbReference type="PROSITE" id="PS50110">
    <property type="entry name" value="RESPONSE_REGULATORY"/>
    <property type="match status" value="1"/>
</dbReference>
<dbReference type="Pfam" id="PF20969">
    <property type="entry name" value="MASE11"/>
    <property type="match status" value="1"/>
</dbReference>
<dbReference type="SMART" id="SM00448">
    <property type="entry name" value="REC"/>
    <property type="match status" value="1"/>
</dbReference>
<proteinExistence type="predicted"/>
<dbReference type="PROSITE" id="PS50109">
    <property type="entry name" value="HIS_KIN"/>
    <property type="match status" value="1"/>
</dbReference>
<dbReference type="CDD" id="cd00082">
    <property type="entry name" value="HisKA"/>
    <property type="match status" value="1"/>
</dbReference>
<feature type="domain" description="Histidine kinase" evidence="7">
    <location>
        <begin position="254"/>
        <end position="476"/>
    </location>
</feature>
<sequence>MLGRLKTILGHDSRGPLPDLDALRDRVVRLCLGYIISFSAPVLILGIVLSMGESWNWYATTQLVAYSCCLIGYFAFPRNKSKCLSYYVVAIVILLGCSGIAAWGPSPSRFIVLSFGCLFAALFSGARFAFAAIVSSTGLVCFAAWANQFIAIDGGGDSVSHHSVRQWIVTILSFAFYSACGCLMVAWVARSLQNSIKVLFKREGELRETNALLRKQAVELEVQALELEKQAEVLTEQRDLADQASKAKDRFLSVISHELRTPMNPILGFLDLLESEGRLGGESQERLTLMRQSGEHLLYMIDKLVDFSEMDSGKLQLNPSSVSWLELKTKARARLKPFANQGRVELSIQCSESDEDRVSLDRKRTLQVVQELGMNALKFTSVGQVLIDFSLARKADSADWICIRVVDTGMGMDEAMQKSLFASFSQVDDSRTREFGGLGLGLSICESLVRSMEGTIAVESSLGHGSMFTIRFPVKVMPRQDSAPRAVEKLKVFSKPISVLVAEDDMLNQRVVTALLKRIGANATCVEDGKQAIEALRTSQYDVVLMDLSMPVLDGLSAAREIRRIESIKDTPIIALTAHSYSKCEESCAEAGMNGFLTKPARADKLFEAIARSMGAKQASRN</sequence>
<dbReference type="InterPro" id="IPR001789">
    <property type="entry name" value="Sig_transdc_resp-reg_receiver"/>
</dbReference>
<evidence type="ECO:0000256" key="3">
    <source>
        <dbReference type="ARBA" id="ARBA00022553"/>
    </source>
</evidence>
<dbReference type="Pfam" id="PF00512">
    <property type="entry name" value="HisKA"/>
    <property type="match status" value="1"/>
</dbReference>
<dbReference type="Gene3D" id="3.30.565.10">
    <property type="entry name" value="Histidine kinase-like ATPase, C-terminal domain"/>
    <property type="match status" value="1"/>
</dbReference>
<dbReference type="InterPro" id="IPR036890">
    <property type="entry name" value="HATPase_C_sf"/>
</dbReference>
<keyword evidence="6" id="KW-0812">Transmembrane</keyword>
<name>A0A7X1B5Y6_9BACT</name>
<dbReference type="CDD" id="cd16922">
    <property type="entry name" value="HATPase_EvgS-ArcB-TorS-like"/>
    <property type="match status" value="1"/>
</dbReference>
<dbReference type="RefSeq" id="WP_185660142.1">
    <property type="nucleotide sequence ID" value="NZ_CAWPOO010000008.1"/>
</dbReference>
<dbReference type="GO" id="GO:0000155">
    <property type="term" value="F:phosphorelay sensor kinase activity"/>
    <property type="evidence" value="ECO:0007669"/>
    <property type="project" value="InterPro"/>
</dbReference>
<dbReference type="InterPro" id="IPR036097">
    <property type="entry name" value="HisK_dim/P_sf"/>
</dbReference>